<accession>A0ACC2SSJ6</accession>
<gene>
    <name evidence="1" type="ORF">DSO57_1021690</name>
</gene>
<comment type="caution">
    <text evidence="1">The sequence shown here is derived from an EMBL/GenBank/DDBJ whole genome shotgun (WGS) entry which is preliminary data.</text>
</comment>
<protein>
    <submittedName>
        <fullName evidence="1">Uncharacterized protein</fullName>
    </submittedName>
</protein>
<proteinExistence type="predicted"/>
<evidence type="ECO:0000313" key="1">
    <source>
        <dbReference type="EMBL" id="KAJ9065234.1"/>
    </source>
</evidence>
<dbReference type="EMBL" id="QTSX02004366">
    <property type="protein sequence ID" value="KAJ9065234.1"/>
    <property type="molecule type" value="Genomic_DNA"/>
</dbReference>
<organism evidence="1 2">
    <name type="scientific">Entomophthora muscae</name>
    <dbReference type="NCBI Taxonomy" id="34485"/>
    <lineage>
        <taxon>Eukaryota</taxon>
        <taxon>Fungi</taxon>
        <taxon>Fungi incertae sedis</taxon>
        <taxon>Zoopagomycota</taxon>
        <taxon>Entomophthoromycotina</taxon>
        <taxon>Entomophthoromycetes</taxon>
        <taxon>Entomophthorales</taxon>
        <taxon>Entomophthoraceae</taxon>
        <taxon>Entomophthora</taxon>
    </lineage>
</organism>
<sequence>MSAVTGELSLVTTIPFYDYSKLGFAYLTMLGLAEQVTPHMRVWRPWATAANYVMRMAPIIYWNFQARPFPLIESSPEGNPGHPILEQDHNLGEVWKIAMKHFWAGTARRGHNRL</sequence>
<dbReference type="Proteomes" id="UP001165960">
    <property type="component" value="Unassembled WGS sequence"/>
</dbReference>
<name>A0ACC2SSJ6_9FUNG</name>
<keyword evidence="2" id="KW-1185">Reference proteome</keyword>
<reference evidence="1" key="1">
    <citation type="submission" date="2022-04" db="EMBL/GenBank/DDBJ databases">
        <title>Genome of the entomopathogenic fungus Entomophthora muscae.</title>
        <authorList>
            <person name="Elya C."/>
            <person name="Lovett B.R."/>
            <person name="Lee E."/>
            <person name="Macias A.M."/>
            <person name="Hajek A.E."/>
            <person name="De Bivort B.L."/>
            <person name="Kasson M.T."/>
            <person name="De Fine Licht H.H."/>
            <person name="Stajich J.E."/>
        </authorList>
    </citation>
    <scope>NUCLEOTIDE SEQUENCE</scope>
    <source>
        <strain evidence="1">Berkeley</strain>
    </source>
</reference>
<evidence type="ECO:0000313" key="2">
    <source>
        <dbReference type="Proteomes" id="UP001165960"/>
    </source>
</evidence>